<dbReference type="InterPro" id="IPR013249">
    <property type="entry name" value="RNA_pol_sigma70_r4_t2"/>
</dbReference>
<evidence type="ECO:0000256" key="4">
    <source>
        <dbReference type="ARBA" id="ARBA00023163"/>
    </source>
</evidence>
<dbReference type="EMBL" id="JAANOU010000001">
    <property type="protein sequence ID" value="NIH79813.1"/>
    <property type="molecule type" value="Genomic_DNA"/>
</dbReference>
<feature type="domain" description="RNA polymerase sigma-70 region 2" evidence="5">
    <location>
        <begin position="18"/>
        <end position="76"/>
    </location>
</feature>
<dbReference type="InterPro" id="IPR036388">
    <property type="entry name" value="WH-like_DNA-bd_sf"/>
</dbReference>
<evidence type="ECO:0000259" key="7">
    <source>
        <dbReference type="Pfam" id="PF20239"/>
    </source>
</evidence>
<accession>A0ABX0STD4</accession>
<dbReference type="SUPFAM" id="SSF88946">
    <property type="entry name" value="Sigma2 domain of RNA polymerase sigma factors"/>
    <property type="match status" value="1"/>
</dbReference>
<dbReference type="InterPro" id="IPR013325">
    <property type="entry name" value="RNA_pol_sigma_r2"/>
</dbReference>
<dbReference type="Pfam" id="PF04542">
    <property type="entry name" value="Sigma70_r2"/>
    <property type="match status" value="1"/>
</dbReference>
<evidence type="ECO:0000256" key="1">
    <source>
        <dbReference type="ARBA" id="ARBA00010641"/>
    </source>
</evidence>
<dbReference type="RefSeq" id="WP_167113246.1">
    <property type="nucleotide sequence ID" value="NZ_JAANOU010000001.1"/>
</dbReference>
<dbReference type="PANTHER" id="PTHR47756">
    <property type="entry name" value="BLL6612 PROTEIN-RELATED"/>
    <property type="match status" value="1"/>
</dbReference>
<sequence length="419" mass="45620">MTDVHTALVRAFRDEWGQVVATLIRLTGDWDLAEECAQDAFTQAVDSWARDGVPRRPGAWLTTTARNRALDRLRRDAVGAAKLREVAAMPVPEPEPDDSGVPDDRLRLMFTCCHPALSLDAQVALTLRTLAGLTPAEIGRALLVAEPALKKRLVRAKQKIRHAGIPYRVPPAHLLPERTPAVLAVLYLLFTEGYSATAGADLLRRELSAEAIRLARVLHRLMPDEPEATGLLALLLLQDARRDARVDEHGDLVLLADQDRSRWDRTEIAEGVALLDGALRRGAPGPYQVQAAIAACHGTAARAEDTDWPQIAALYGRLAEMTRSPVVAVNRAVAVGMAAGPEAGLRILSDVDLPGYHLLPATRADLLRRLGRHDEAARAYREALELVTAEAERRFLSRRLAEVEAGPGGQPAAGRSRPT</sequence>
<dbReference type="Pfam" id="PF08281">
    <property type="entry name" value="Sigma70_r4_2"/>
    <property type="match status" value="1"/>
</dbReference>
<feature type="domain" description="DUF6596" evidence="7">
    <location>
        <begin position="178"/>
        <end position="278"/>
    </location>
</feature>
<comment type="similarity">
    <text evidence="1">Belongs to the sigma-70 factor family. ECF subfamily.</text>
</comment>
<feature type="domain" description="RNA polymerase sigma factor 70 region 4 type 2" evidence="6">
    <location>
        <begin position="109"/>
        <end position="160"/>
    </location>
</feature>
<dbReference type="InterPro" id="IPR007627">
    <property type="entry name" value="RNA_pol_sigma70_r2"/>
</dbReference>
<dbReference type="Gene3D" id="1.10.1740.10">
    <property type="match status" value="1"/>
</dbReference>
<dbReference type="Pfam" id="PF20239">
    <property type="entry name" value="DUF6596"/>
    <property type="match status" value="1"/>
</dbReference>
<comment type="caution">
    <text evidence="8">The sequence shown here is derived from an EMBL/GenBank/DDBJ whole genome shotgun (WGS) entry which is preliminary data.</text>
</comment>
<evidence type="ECO:0000256" key="3">
    <source>
        <dbReference type="ARBA" id="ARBA00023082"/>
    </source>
</evidence>
<keyword evidence="2" id="KW-0805">Transcription regulation</keyword>
<dbReference type="InterPro" id="IPR046531">
    <property type="entry name" value="DUF6596"/>
</dbReference>
<gene>
    <name evidence="8" type="ORF">FHX46_002343</name>
</gene>
<evidence type="ECO:0000256" key="2">
    <source>
        <dbReference type="ARBA" id="ARBA00023015"/>
    </source>
</evidence>
<organism evidence="8 9">
    <name type="scientific">Amycolatopsis viridis</name>
    <dbReference type="NCBI Taxonomy" id="185678"/>
    <lineage>
        <taxon>Bacteria</taxon>
        <taxon>Bacillati</taxon>
        <taxon>Actinomycetota</taxon>
        <taxon>Actinomycetes</taxon>
        <taxon>Pseudonocardiales</taxon>
        <taxon>Pseudonocardiaceae</taxon>
        <taxon>Amycolatopsis</taxon>
    </lineage>
</organism>
<dbReference type="NCBIfam" id="TIGR02937">
    <property type="entry name" value="sigma70-ECF"/>
    <property type="match status" value="1"/>
</dbReference>
<dbReference type="Proteomes" id="UP000754495">
    <property type="component" value="Unassembled WGS sequence"/>
</dbReference>
<dbReference type="Gene3D" id="1.10.10.10">
    <property type="entry name" value="Winged helix-like DNA-binding domain superfamily/Winged helix DNA-binding domain"/>
    <property type="match status" value="1"/>
</dbReference>
<reference evidence="8 9" key="1">
    <citation type="submission" date="2020-03" db="EMBL/GenBank/DDBJ databases">
        <title>Sequencing the genomes of 1000 actinobacteria strains.</title>
        <authorList>
            <person name="Klenk H.-P."/>
        </authorList>
    </citation>
    <scope>NUCLEOTIDE SEQUENCE [LARGE SCALE GENOMIC DNA]</scope>
    <source>
        <strain evidence="8 9">DSM 45668</strain>
    </source>
</reference>
<dbReference type="InterPro" id="IPR014284">
    <property type="entry name" value="RNA_pol_sigma-70_dom"/>
</dbReference>
<evidence type="ECO:0000259" key="5">
    <source>
        <dbReference type="Pfam" id="PF04542"/>
    </source>
</evidence>
<dbReference type="SUPFAM" id="SSF88659">
    <property type="entry name" value="Sigma3 and sigma4 domains of RNA polymerase sigma factors"/>
    <property type="match status" value="1"/>
</dbReference>
<keyword evidence="3" id="KW-0731">Sigma factor</keyword>
<evidence type="ECO:0000313" key="8">
    <source>
        <dbReference type="EMBL" id="NIH79813.1"/>
    </source>
</evidence>
<proteinExistence type="inferred from homology"/>
<dbReference type="InterPro" id="IPR013324">
    <property type="entry name" value="RNA_pol_sigma_r3/r4-like"/>
</dbReference>
<protein>
    <submittedName>
        <fullName evidence="8">RNA polymerase sigma-70 factor (ECF subfamily)</fullName>
    </submittedName>
</protein>
<evidence type="ECO:0000259" key="6">
    <source>
        <dbReference type="Pfam" id="PF08281"/>
    </source>
</evidence>
<keyword evidence="4" id="KW-0804">Transcription</keyword>
<dbReference type="PANTHER" id="PTHR47756:SF2">
    <property type="entry name" value="BLL6612 PROTEIN"/>
    <property type="match status" value="1"/>
</dbReference>
<evidence type="ECO:0000313" key="9">
    <source>
        <dbReference type="Proteomes" id="UP000754495"/>
    </source>
</evidence>
<keyword evidence="9" id="KW-1185">Reference proteome</keyword>
<name>A0ABX0STD4_9PSEU</name>